<protein>
    <submittedName>
        <fullName evidence="1">(spotted green pufferfish) hypothetical protein</fullName>
    </submittedName>
</protein>
<dbReference type="AlphaFoldDB" id="Q4T839"/>
<reference evidence="1" key="2">
    <citation type="submission" date="2004-02" db="EMBL/GenBank/DDBJ databases">
        <authorList>
            <consortium name="Genoscope"/>
            <consortium name="Whitehead Institute Centre for Genome Research"/>
        </authorList>
    </citation>
    <scope>NUCLEOTIDE SEQUENCE</scope>
</reference>
<name>Q4T839_TETNG</name>
<reference evidence="1" key="1">
    <citation type="journal article" date="2004" name="Nature">
        <title>Genome duplication in the teleost fish Tetraodon nigroviridis reveals the early vertebrate proto-karyotype.</title>
        <authorList>
            <person name="Jaillon O."/>
            <person name="Aury J.-M."/>
            <person name="Brunet F."/>
            <person name="Petit J.-L."/>
            <person name="Stange-Thomann N."/>
            <person name="Mauceli E."/>
            <person name="Bouneau L."/>
            <person name="Fischer C."/>
            <person name="Ozouf-Costaz C."/>
            <person name="Bernot A."/>
            <person name="Nicaud S."/>
            <person name="Jaffe D."/>
            <person name="Fisher S."/>
            <person name="Lutfalla G."/>
            <person name="Dossat C."/>
            <person name="Segurens B."/>
            <person name="Dasilva C."/>
            <person name="Salanoubat M."/>
            <person name="Levy M."/>
            <person name="Boudet N."/>
            <person name="Castellano S."/>
            <person name="Anthouard V."/>
            <person name="Jubin C."/>
            <person name="Castelli V."/>
            <person name="Katinka M."/>
            <person name="Vacherie B."/>
            <person name="Biemont C."/>
            <person name="Skalli Z."/>
            <person name="Cattolico L."/>
            <person name="Poulain J."/>
            <person name="De Berardinis V."/>
            <person name="Cruaud C."/>
            <person name="Duprat S."/>
            <person name="Brottier P."/>
            <person name="Coutanceau J.-P."/>
            <person name="Gouzy J."/>
            <person name="Parra G."/>
            <person name="Lardier G."/>
            <person name="Chapple C."/>
            <person name="McKernan K.J."/>
            <person name="McEwan P."/>
            <person name="Bosak S."/>
            <person name="Kellis M."/>
            <person name="Volff J.-N."/>
            <person name="Guigo R."/>
            <person name="Zody M.C."/>
            <person name="Mesirov J."/>
            <person name="Lindblad-Toh K."/>
            <person name="Birren B."/>
            <person name="Nusbaum C."/>
            <person name="Kahn D."/>
            <person name="Robinson-Rechavi M."/>
            <person name="Laudet V."/>
            <person name="Schachter V."/>
            <person name="Quetier F."/>
            <person name="Saurin W."/>
            <person name="Scarpelli C."/>
            <person name="Wincker P."/>
            <person name="Lander E.S."/>
            <person name="Weissenbach J."/>
            <person name="Roest Crollius H."/>
        </authorList>
    </citation>
    <scope>NUCLEOTIDE SEQUENCE [LARGE SCALE GENOMIC DNA]</scope>
</reference>
<dbReference type="KEGG" id="tng:GSTEN00005420G001"/>
<gene>
    <name evidence="1" type="ORF">GSTENG00005420001</name>
</gene>
<accession>Q4T839</accession>
<organism evidence="1">
    <name type="scientific">Tetraodon nigroviridis</name>
    <name type="common">Spotted green pufferfish</name>
    <name type="synonym">Chelonodon nigroviridis</name>
    <dbReference type="NCBI Taxonomy" id="99883"/>
    <lineage>
        <taxon>Eukaryota</taxon>
        <taxon>Metazoa</taxon>
        <taxon>Chordata</taxon>
        <taxon>Craniata</taxon>
        <taxon>Vertebrata</taxon>
        <taxon>Euteleostomi</taxon>
        <taxon>Actinopterygii</taxon>
        <taxon>Neopterygii</taxon>
        <taxon>Teleostei</taxon>
        <taxon>Neoteleostei</taxon>
        <taxon>Acanthomorphata</taxon>
        <taxon>Eupercaria</taxon>
        <taxon>Tetraodontiformes</taxon>
        <taxon>Tetradontoidea</taxon>
        <taxon>Tetraodontidae</taxon>
        <taxon>Tetraodon</taxon>
    </lineage>
</organism>
<evidence type="ECO:0000313" key="1">
    <source>
        <dbReference type="EMBL" id="CAF90943.1"/>
    </source>
</evidence>
<sequence length="98" mass="10602">MTSILVTKIVLSSETDRYCIWPTILNLKTLDVVSLDLKRVLLPPPSREAPSCSCCRRPPALLTGSSSSSSPAVKEPRVGFSCPEHARVCWSITAASCL</sequence>
<comment type="caution">
    <text evidence="1">The sequence shown here is derived from an EMBL/GenBank/DDBJ whole genome shotgun (WGS) entry which is preliminary data.</text>
</comment>
<dbReference type="EMBL" id="CAAE01007901">
    <property type="protein sequence ID" value="CAF90943.1"/>
    <property type="molecule type" value="Genomic_DNA"/>
</dbReference>
<proteinExistence type="predicted"/>